<dbReference type="Gene3D" id="3.20.20.60">
    <property type="entry name" value="Phosphoenolpyruvate-binding domains"/>
    <property type="match status" value="1"/>
</dbReference>
<dbReference type="CDD" id="cd00377">
    <property type="entry name" value="ICL_PEPM"/>
    <property type="match status" value="1"/>
</dbReference>
<dbReference type="InterPro" id="IPR039556">
    <property type="entry name" value="ICL/PEPM"/>
</dbReference>
<dbReference type="EMBL" id="JAXCLW010000003">
    <property type="protein sequence ID" value="MDY0883920.1"/>
    <property type="molecule type" value="Genomic_DNA"/>
</dbReference>
<dbReference type="Proteomes" id="UP001279642">
    <property type="component" value="Unassembled WGS sequence"/>
</dbReference>
<dbReference type="PANTHER" id="PTHR42905:SF5">
    <property type="entry name" value="CARBOXYVINYL-CARBOXYPHOSPHONATE PHOSPHORYLMUTASE, CHLOROPLASTIC"/>
    <property type="match status" value="1"/>
</dbReference>
<proteinExistence type="predicted"/>
<dbReference type="InterPro" id="IPR040442">
    <property type="entry name" value="Pyrv_kinase-like_dom_sf"/>
</dbReference>
<gene>
    <name evidence="1" type="ORF">SMD27_13795</name>
</gene>
<dbReference type="PANTHER" id="PTHR42905">
    <property type="entry name" value="PHOSPHOENOLPYRUVATE CARBOXYLASE"/>
    <property type="match status" value="1"/>
</dbReference>
<keyword evidence="2" id="KW-1185">Reference proteome</keyword>
<sequence>MQMRRTTRFRELIEATEILLLPGVHDALSARIAAEVGYQAITCGGYAATASLLGAPDIAQLSMTEMADLYARLCDCVSLPILADADTGYGNAVNVARTVRAFERAGVAALFIEDQVAPKRCGHMEGKRVIPVADMVAKLKAALDARQDHDLVIMARTDARAIEGFEAAIERAQIYREAGADVIFVEAPLTVDEMMRICSEVPAPCMANNVEGGKTPLLAAAQLEEIGYAAVAFPVAATYAIAQTLRRLYTVLLQSGDTASLQKDMVGFTAFHDIVGLPQLREMERGCEGFARDLLERLADPERRDL</sequence>
<dbReference type="SUPFAM" id="SSF51621">
    <property type="entry name" value="Phosphoenolpyruvate/pyruvate domain"/>
    <property type="match status" value="1"/>
</dbReference>
<reference evidence="1 2" key="1">
    <citation type="journal article" date="2016" name="Antonie Van Leeuwenhoek">
        <title>Dongia soli sp. nov., isolated from soil from Dokdo, Korea.</title>
        <authorList>
            <person name="Kim D.U."/>
            <person name="Lee H."/>
            <person name="Kim H."/>
            <person name="Kim S.G."/>
            <person name="Ka J.O."/>
        </authorList>
    </citation>
    <scope>NUCLEOTIDE SEQUENCE [LARGE SCALE GENOMIC DNA]</scope>
    <source>
        <strain evidence="1 2">D78</strain>
    </source>
</reference>
<accession>A0ABU5ECZ9</accession>
<organism evidence="1 2">
    <name type="scientific">Dongia soli</name>
    <dbReference type="NCBI Taxonomy" id="600628"/>
    <lineage>
        <taxon>Bacteria</taxon>
        <taxon>Pseudomonadati</taxon>
        <taxon>Pseudomonadota</taxon>
        <taxon>Alphaproteobacteria</taxon>
        <taxon>Rhodospirillales</taxon>
        <taxon>Dongiaceae</taxon>
        <taxon>Dongia</taxon>
    </lineage>
</organism>
<comment type="caution">
    <text evidence="1">The sequence shown here is derived from an EMBL/GenBank/DDBJ whole genome shotgun (WGS) entry which is preliminary data.</text>
</comment>
<dbReference type="InterPro" id="IPR015813">
    <property type="entry name" value="Pyrv/PenolPyrv_kinase-like_dom"/>
</dbReference>
<protein>
    <submittedName>
        <fullName evidence="1">Oxaloacetate decarboxylase</fullName>
    </submittedName>
</protein>
<dbReference type="Pfam" id="PF13714">
    <property type="entry name" value="PEP_mutase"/>
    <property type="match status" value="1"/>
</dbReference>
<evidence type="ECO:0000313" key="1">
    <source>
        <dbReference type="EMBL" id="MDY0883920.1"/>
    </source>
</evidence>
<dbReference type="RefSeq" id="WP_320508985.1">
    <property type="nucleotide sequence ID" value="NZ_JAXCLW010000003.1"/>
</dbReference>
<dbReference type="PROSITE" id="PS00161">
    <property type="entry name" value="ISOCITRATE_LYASE"/>
    <property type="match status" value="1"/>
</dbReference>
<evidence type="ECO:0000313" key="2">
    <source>
        <dbReference type="Proteomes" id="UP001279642"/>
    </source>
</evidence>
<name>A0ABU5ECZ9_9PROT</name>
<dbReference type="InterPro" id="IPR018523">
    <property type="entry name" value="Isocitrate_lyase_ph_CS"/>
</dbReference>